<gene>
    <name evidence="1" type="ORF">NCTC13532_01547</name>
</gene>
<evidence type="ECO:0000313" key="2">
    <source>
        <dbReference type="Proteomes" id="UP000254282"/>
    </source>
</evidence>
<proteinExistence type="predicted"/>
<name>A0A381FHI4_9FLAO</name>
<dbReference type="EMBL" id="UFVR01000004">
    <property type="protein sequence ID" value="SUX46019.1"/>
    <property type="molecule type" value="Genomic_DNA"/>
</dbReference>
<organism evidence="1 2">
    <name type="scientific">Chryseobacterium indoltheticum</name>
    <dbReference type="NCBI Taxonomy" id="254"/>
    <lineage>
        <taxon>Bacteria</taxon>
        <taxon>Pseudomonadati</taxon>
        <taxon>Bacteroidota</taxon>
        <taxon>Flavobacteriia</taxon>
        <taxon>Flavobacteriales</taxon>
        <taxon>Weeksellaceae</taxon>
        <taxon>Chryseobacterium group</taxon>
        <taxon>Chryseobacterium</taxon>
    </lineage>
</organism>
<reference evidence="1 2" key="1">
    <citation type="submission" date="2018-06" db="EMBL/GenBank/DDBJ databases">
        <authorList>
            <consortium name="Pathogen Informatics"/>
            <person name="Doyle S."/>
        </authorList>
    </citation>
    <scope>NUCLEOTIDE SEQUENCE [LARGE SCALE GENOMIC DNA]</scope>
    <source>
        <strain evidence="1 2">NCTC13532</strain>
    </source>
</reference>
<protein>
    <submittedName>
        <fullName evidence="1">Uncharacterized protein</fullName>
    </submittedName>
</protein>
<dbReference type="AlphaFoldDB" id="A0A381FHI4"/>
<dbReference type="Proteomes" id="UP000254282">
    <property type="component" value="Unassembled WGS sequence"/>
</dbReference>
<evidence type="ECO:0000313" key="1">
    <source>
        <dbReference type="EMBL" id="SUX46019.1"/>
    </source>
</evidence>
<accession>A0A381FHI4</accession>
<sequence>MMTAGVNRAEMGLLSEKVFLKTRNFLRQIKVKMITEIKTPAIKESG</sequence>